<dbReference type="AlphaFoldDB" id="A0ABD3PAD6"/>
<dbReference type="InterPro" id="IPR044845">
    <property type="entry name" value="HPAT/SRGT1-like"/>
</dbReference>
<evidence type="ECO:0000313" key="2">
    <source>
        <dbReference type="Proteomes" id="UP001516023"/>
    </source>
</evidence>
<dbReference type="PANTHER" id="PTHR31485:SF7">
    <property type="entry name" value="PEPTIDYL SERINE ALPHA-GALACTOSYLTRANSFERASE"/>
    <property type="match status" value="1"/>
</dbReference>
<keyword evidence="2" id="KW-1185">Reference proteome</keyword>
<accession>A0ABD3PAD6</accession>
<comment type="caution">
    <text evidence="1">The sequence shown here is derived from an EMBL/GenBank/DDBJ whole genome shotgun (WGS) entry which is preliminary data.</text>
</comment>
<name>A0ABD3PAD6_9STRA</name>
<organism evidence="1 2">
    <name type="scientific">Cyclotella cryptica</name>
    <dbReference type="NCBI Taxonomy" id="29204"/>
    <lineage>
        <taxon>Eukaryota</taxon>
        <taxon>Sar</taxon>
        <taxon>Stramenopiles</taxon>
        <taxon>Ochrophyta</taxon>
        <taxon>Bacillariophyta</taxon>
        <taxon>Coscinodiscophyceae</taxon>
        <taxon>Thalassiosirophycidae</taxon>
        <taxon>Stephanodiscales</taxon>
        <taxon>Stephanodiscaceae</taxon>
        <taxon>Cyclotella</taxon>
    </lineage>
</organism>
<protein>
    <submittedName>
        <fullName evidence="1">Uncharacterized protein</fullName>
    </submittedName>
</protein>
<sequence>MVAEISHSKKGNLSADRASTISSSSYGLRIKLPEEANISKKISTHRRIQDSRLTSPTTNATLHVIFSTDCSSYQHWQSYLFFYSALKVEQPGYVTRIASGCDEEQLKEENEWHETHIQNVMSDRFRIHFTPHFSEVRDELTGEVKGDYSFFNKPFGLKHFLEHGEFMGLSEIGEMKNPDVVVILCDPDFLLLRPITDDFSNERETLISPQRSIILDKRSPRRIVTHGNPFAQTWMGLGTEWMKFDIDEIAGKDSPARSVDQKNALLFYQVGPPYVGTAQDIFTIAIKWSEYAPRVHKEYPQIHAEMYAYCIAAAHLELPHTLVNSLMISSAGVRGEGWKFIQDIPSNKICHFAAHPNHSQFPLPSVIHYCYWQYAVDKFFYSKRKVPHDIFSCNSSLLVEPPEDIGSGKYLSLVEEGSKKHRRQRISAEVEKRNGFILCAMTMAINEAMFYFKGNHFFLVYMLVGNYNKNSDVENAASGLLIKPPTDSTKIHVLSADRNIKDSGLTSPTTDATLHVIFSTDCSSFQHWQSYLFFHSALKVGQPGYITRIASGCDEEQLKEEKEWHETHIQNVMSDRFRIHFTPHFSGVKDELTGEVKGDYKFFNKPFGLKHFLEHSEFMGLSDSGEMKNPDVVVILCDPDFLLLRPITDDFSNERETLISPRRKVIFNKKPHKRVTHGNPYAQTYGLGTQWRKFNIDEIAGEDSPAKSVDQSDGQLFYPVGPPYIGTASDMYKIADKWSEFAPRVHKEYPHLLAEMYAYCIAAAHLKLPHTLIDSLMVSSAGIGGEGWKFIQDIPSNEICPFAAHPDHSKYPVPSVIHFCQRYPVDKYFWGKRKVPHDIFTCDFPLLVEPPMDIGTGKYLSVYDGPKKQKHISADKEKMDGFMLCALTMATNEAMLYFKDHHCEGGGNREKTYDMWAGKDIAPKM</sequence>
<gene>
    <name evidence="1" type="ORF">HJC23_006154</name>
</gene>
<dbReference type="PANTHER" id="PTHR31485">
    <property type="entry name" value="PEPTIDYL SERINE ALPHA-GALACTOSYLTRANSFERASE"/>
    <property type="match status" value="1"/>
</dbReference>
<evidence type="ECO:0000313" key="1">
    <source>
        <dbReference type="EMBL" id="KAL3785105.1"/>
    </source>
</evidence>
<reference evidence="1 2" key="1">
    <citation type="journal article" date="2020" name="G3 (Bethesda)">
        <title>Improved Reference Genome for Cyclotella cryptica CCMP332, a Model for Cell Wall Morphogenesis, Salinity Adaptation, and Lipid Production in Diatoms (Bacillariophyta).</title>
        <authorList>
            <person name="Roberts W.R."/>
            <person name="Downey K.M."/>
            <person name="Ruck E.C."/>
            <person name="Traller J.C."/>
            <person name="Alverson A.J."/>
        </authorList>
    </citation>
    <scope>NUCLEOTIDE SEQUENCE [LARGE SCALE GENOMIC DNA]</scope>
    <source>
        <strain evidence="1 2">CCMP332</strain>
    </source>
</reference>
<proteinExistence type="predicted"/>
<dbReference type="EMBL" id="JABMIG020000221">
    <property type="protein sequence ID" value="KAL3785105.1"/>
    <property type="molecule type" value="Genomic_DNA"/>
</dbReference>
<dbReference type="Proteomes" id="UP001516023">
    <property type="component" value="Unassembled WGS sequence"/>
</dbReference>